<dbReference type="PROSITE" id="PS51892">
    <property type="entry name" value="SUBTILASE"/>
    <property type="match status" value="1"/>
</dbReference>
<keyword evidence="2 5" id="KW-0645">Protease</keyword>
<dbReference type="InterPro" id="IPR054399">
    <property type="entry name" value="Fervidolysin-like_N_prodom"/>
</dbReference>
<reference evidence="8 9" key="1">
    <citation type="journal article" date="2009" name="Environ. Microbiol.">
        <title>Genome sequence of Desulfobacterium autotrophicum HRM2, a marine sulfate reducer oxidizing organic carbon completely to carbon dioxide.</title>
        <authorList>
            <person name="Strittmatter A.W."/>
            <person name="Liesegang H."/>
            <person name="Rabus R."/>
            <person name="Decker I."/>
            <person name="Amann J."/>
            <person name="Andres S."/>
            <person name="Henne A."/>
            <person name="Fricke W.F."/>
            <person name="Martinez-Arias R."/>
            <person name="Bartels D."/>
            <person name="Goesmann A."/>
            <person name="Krause L."/>
            <person name="Puehler A."/>
            <person name="Klenk H.P."/>
            <person name="Richter M."/>
            <person name="Schuler M."/>
            <person name="Gloeckner F.O."/>
            <person name="Meyerdierks A."/>
            <person name="Gottschalk G."/>
            <person name="Amann R."/>
        </authorList>
    </citation>
    <scope>NUCLEOTIDE SEQUENCE [LARGE SCALE GENOMIC DNA]</scope>
    <source>
        <strain evidence="9">ATCC 43914 / DSM 3382 / HRM2</strain>
    </source>
</reference>
<dbReference type="GO" id="GO:0006508">
    <property type="term" value="P:proteolysis"/>
    <property type="evidence" value="ECO:0007669"/>
    <property type="project" value="UniProtKB-KW"/>
</dbReference>
<evidence type="ECO:0000256" key="2">
    <source>
        <dbReference type="ARBA" id="ARBA00022670"/>
    </source>
</evidence>
<accession>C0QFW6</accession>
<dbReference type="SUPFAM" id="SSF52743">
    <property type="entry name" value="Subtilisin-like"/>
    <property type="match status" value="1"/>
</dbReference>
<dbReference type="RefSeq" id="WP_015904299.1">
    <property type="nucleotide sequence ID" value="NC_012108.1"/>
</dbReference>
<dbReference type="HOGENOM" id="CLU_574564_0_0_7"/>
<dbReference type="PANTHER" id="PTHR43806:SF11">
    <property type="entry name" value="CEREVISIN-RELATED"/>
    <property type="match status" value="1"/>
</dbReference>
<feature type="domain" description="Fervidolysin-like N-terminal prodomain" evidence="7">
    <location>
        <begin position="139"/>
        <end position="212"/>
    </location>
</feature>
<evidence type="ECO:0000259" key="7">
    <source>
        <dbReference type="Pfam" id="PF22148"/>
    </source>
</evidence>
<comment type="similarity">
    <text evidence="1 5">Belongs to the peptidase S8 family.</text>
</comment>
<evidence type="ECO:0000259" key="6">
    <source>
        <dbReference type="Pfam" id="PF00082"/>
    </source>
</evidence>
<dbReference type="Pfam" id="PF00082">
    <property type="entry name" value="Peptidase_S8"/>
    <property type="match status" value="1"/>
</dbReference>
<dbReference type="InterPro" id="IPR000209">
    <property type="entry name" value="Peptidase_S8/S53_dom"/>
</dbReference>
<sequence>MKPSFKISCIICLVWALFVSPGIAFQLAFQNDRITLHADQVKLQTLMNDFAVKTGIKVSIDPGLNPDITSDLNDKDLQKALESILTPLHLSHALKWESTYVSEVSSTRLTEIHIFKQGHKHPMLPREKDPTLDLARNPKDGSLYVKAEILIRLRPGVDPNALNAILKQFGGTLMAENRALGIYRIKLPDQANVPELVDQMKDLPGIEKVEPNYAYPIALPYRYLTGSKITANFNFKPISDGSVPIAVLDSGLASGNLPGEYLLASLDAFNPDVPISDSLGHGTQMALLAAGIVTPFGAEKKIDSANPVIAIRTFDENGYTSSTALMNGIDFALANGARVVSLSWGSDTKSDFMNDIFEYGASKGLVFVASAGNDATGNPVYPAAYGSVIGIGALAPDGQNWENSNYGDFVDAYLPGFANMPVGYKADPGIYAGTSISAAFAANQIAAFLSQNPGADPKDISNIFRSFPDSFQPVR</sequence>
<dbReference type="GO" id="GO:0004252">
    <property type="term" value="F:serine-type endopeptidase activity"/>
    <property type="evidence" value="ECO:0007669"/>
    <property type="project" value="UniProtKB-UniRule"/>
</dbReference>
<dbReference type="KEGG" id="dat:HRM2_24400"/>
<proteinExistence type="inferred from homology"/>
<feature type="active site" description="Charge relay system" evidence="5">
    <location>
        <position position="249"/>
    </location>
</feature>
<evidence type="ECO:0000256" key="3">
    <source>
        <dbReference type="ARBA" id="ARBA00022801"/>
    </source>
</evidence>
<evidence type="ECO:0000256" key="1">
    <source>
        <dbReference type="ARBA" id="ARBA00011073"/>
    </source>
</evidence>
<dbReference type="Pfam" id="PF22148">
    <property type="entry name" value="Fervidolysin_NPro-like"/>
    <property type="match status" value="1"/>
</dbReference>
<evidence type="ECO:0000256" key="4">
    <source>
        <dbReference type="ARBA" id="ARBA00022825"/>
    </source>
</evidence>
<dbReference type="EC" id="3.4.21.-" evidence="8"/>
<feature type="active site" description="Charge relay system" evidence="5">
    <location>
        <position position="435"/>
    </location>
</feature>
<dbReference type="Gene3D" id="3.40.50.200">
    <property type="entry name" value="Peptidase S8/S53 domain"/>
    <property type="match status" value="1"/>
</dbReference>
<dbReference type="PANTHER" id="PTHR43806">
    <property type="entry name" value="PEPTIDASE S8"/>
    <property type="match status" value="1"/>
</dbReference>
<feature type="domain" description="Peptidase S8/S53" evidence="6">
    <location>
        <begin position="245"/>
        <end position="462"/>
    </location>
</feature>
<dbReference type="InterPro" id="IPR050131">
    <property type="entry name" value="Peptidase_S8_subtilisin-like"/>
</dbReference>
<gene>
    <name evidence="8" type="ordered locus">HRM2_24400</name>
</gene>
<dbReference type="InterPro" id="IPR036852">
    <property type="entry name" value="Peptidase_S8/S53_dom_sf"/>
</dbReference>
<name>C0QFW6_DESAH</name>
<organism evidence="8 9">
    <name type="scientific">Desulforapulum autotrophicum (strain ATCC 43914 / DSM 3382 / VKM B-1955 / HRM2)</name>
    <name type="common">Desulfobacterium autotrophicum</name>
    <dbReference type="NCBI Taxonomy" id="177437"/>
    <lineage>
        <taxon>Bacteria</taxon>
        <taxon>Pseudomonadati</taxon>
        <taxon>Thermodesulfobacteriota</taxon>
        <taxon>Desulfobacteria</taxon>
        <taxon>Desulfobacterales</taxon>
        <taxon>Desulfobacteraceae</taxon>
        <taxon>Desulforapulum</taxon>
    </lineage>
</organism>
<dbReference type="eggNOG" id="COG1404">
    <property type="taxonomic scope" value="Bacteria"/>
</dbReference>
<dbReference type="Proteomes" id="UP000000442">
    <property type="component" value="Chromosome"/>
</dbReference>
<dbReference type="AlphaFoldDB" id="C0QFW6"/>
<evidence type="ECO:0000313" key="8">
    <source>
        <dbReference type="EMBL" id="ACN15534.1"/>
    </source>
</evidence>
<keyword evidence="9" id="KW-1185">Reference proteome</keyword>
<evidence type="ECO:0000313" key="9">
    <source>
        <dbReference type="Proteomes" id="UP000000442"/>
    </source>
</evidence>
<keyword evidence="3 5" id="KW-0378">Hydrolase</keyword>
<evidence type="ECO:0000256" key="5">
    <source>
        <dbReference type="PROSITE-ProRule" id="PRU01240"/>
    </source>
</evidence>
<dbReference type="EMBL" id="CP001087">
    <property type="protein sequence ID" value="ACN15534.1"/>
    <property type="molecule type" value="Genomic_DNA"/>
</dbReference>
<feature type="active site" description="Charge relay system" evidence="5">
    <location>
        <position position="281"/>
    </location>
</feature>
<protein>
    <submittedName>
        <fullName evidence="8">Alkaline serine protease, subtilase family protein</fullName>
        <ecNumber evidence="8">3.4.21.-</ecNumber>
    </submittedName>
</protein>
<keyword evidence="4 5" id="KW-0720">Serine protease</keyword>
<dbReference type="STRING" id="177437.HRM2_24400"/>